<evidence type="ECO:0000259" key="26">
    <source>
        <dbReference type="PROSITE" id="PS50011"/>
    </source>
</evidence>
<evidence type="ECO:0000256" key="1">
    <source>
        <dbReference type="ARBA" id="ARBA00004606"/>
    </source>
</evidence>
<evidence type="ECO:0000256" key="8">
    <source>
        <dbReference type="ARBA" id="ARBA00022606"/>
    </source>
</evidence>
<evidence type="ECO:0000256" key="2">
    <source>
        <dbReference type="ARBA" id="ARBA00004635"/>
    </source>
</evidence>
<gene>
    <name evidence="29" type="ORF">UY3_02501</name>
</gene>
<evidence type="ECO:0000256" key="23">
    <source>
        <dbReference type="PIRSR" id="PIRSR600239-51"/>
    </source>
</evidence>
<dbReference type="GO" id="GO:0050254">
    <property type="term" value="F:rhodopsin kinase activity"/>
    <property type="evidence" value="ECO:0007669"/>
    <property type="project" value="UniProtKB-EC"/>
</dbReference>
<evidence type="ECO:0000256" key="25">
    <source>
        <dbReference type="RuleBase" id="RU000308"/>
    </source>
</evidence>
<feature type="active site" description="Proton acceptor" evidence="23">
    <location>
        <position position="313"/>
    </location>
</feature>
<dbReference type="SMART" id="SM00220">
    <property type="entry name" value="S_TKc"/>
    <property type="match status" value="1"/>
</dbReference>
<dbReference type="InterPro" id="IPR000961">
    <property type="entry name" value="AGC-kinase_C"/>
</dbReference>
<dbReference type="InterPro" id="IPR000239">
    <property type="entry name" value="GPCR_kinase"/>
</dbReference>
<keyword evidence="5" id="KW-0488">Methylation</keyword>
<dbReference type="GO" id="GO:0005524">
    <property type="term" value="F:ATP binding"/>
    <property type="evidence" value="ECO:0007669"/>
    <property type="project" value="UniProtKB-UniRule"/>
</dbReference>
<dbReference type="SUPFAM" id="SSF56112">
    <property type="entry name" value="Protein kinase-like (PK-like)"/>
    <property type="match status" value="1"/>
</dbReference>
<dbReference type="InterPro" id="IPR038702">
    <property type="entry name" value="Na/K_ATPase_sub_beta_sf"/>
</dbReference>
<dbReference type="InterPro" id="IPR016137">
    <property type="entry name" value="RGS"/>
</dbReference>
<evidence type="ECO:0000256" key="11">
    <source>
        <dbReference type="ARBA" id="ARBA00022741"/>
    </source>
</evidence>
<dbReference type="EC" id="2.7.11.-" evidence="25"/>
<evidence type="ECO:0000259" key="28">
    <source>
        <dbReference type="PROSITE" id="PS51285"/>
    </source>
</evidence>
<dbReference type="Pfam" id="PF00287">
    <property type="entry name" value="Na_K-ATPase"/>
    <property type="match status" value="1"/>
</dbReference>
<keyword evidence="10" id="KW-0812">Transmembrane</keyword>
<evidence type="ECO:0000259" key="27">
    <source>
        <dbReference type="PROSITE" id="PS50132"/>
    </source>
</evidence>
<keyword evidence="29" id="KW-0675">Receptor</keyword>
<dbReference type="InterPro" id="IPR008271">
    <property type="entry name" value="Ser/Thr_kinase_AS"/>
</dbReference>
<protein>
    <recommendedName>
        <fullName evidence="25">G protein-coupled receptor kinase</fullName>
        <ecNumber evidence="25">2.7.11.-</ecNumber>
    </recommendedName>
</protein>
<evidence type="ECO:0000256" key="13">
    <source>
        <dbReference type="ARBA" id="ARBA00022840"/>
    </source>
</evidence>
<evidence type="ECO:0000256" key="24">
    <source>
        <dbReference type="PROSITE-ProRule" id="PRU10141"/>
    </source>
</evidence>
<reference evidence="30" key="1">
    <citation type="journal article" date="2013" name="Nat. Genet.">
        <title>The draft genomes of soft-shell turtle and green sea turtle yield insights into the development and evolution of the turtle-specific body plan.</title>
        <authorList>
            <person name="Wang Z."/>
            <person name="Pascual-Anaya J."/>
            <person name="Zadissa A."/>
            <person name="Li W."/>
            <person name="Niimura Y."/>
            <person name="Huang Z."/>
            <person name="Li C."/>
            <person name="White S."/>
            <person name="Xiong Z."/>
            <person name="Fang D."/>
            <person name="Wang B."/>
            <person name="Ming Y."/>
            <person name="Chen Y."/>
            <person name="Zheng Y."/>
            <person name="Kuraku S."/>
            <person name="Pignatelli M."/>
            <person name="Herrero J."/>
            <person name="Beal K."/>
            <person name="Nozawa M."/>
            <person name="Li Q."/>
            <person name="Wang J."/>
            <person name="Zhang H."/>
            <person name="Yu L."/>
            <person name="Shigenobu S."/>
            <person name="Wang J."/>
            <person name="Liu J."/>
            <person name="Flicek P."/>
            <person name="Searle S."/>
            <person name="Wang J."/>
            <person name="Kuratani S."/>
            <person name="Yin Y."/>
            <person name="Aken B."/>
            <person name="Zhang G."/>
            <person name="Irie N."/>
        </authorList>
    </citation>
    <scope>NUCLEOTIDE SEQUENCE [LARGE SCALE GENOMIC DNA]</scope>
</reference>
<evidence type="ECO:0000256" key="19">
    <source>
        <dbReference type="ARBA" id="ARBA00023305"/>
    </source>
</evidence>
<keyword evidence="18" id="KW-0636">Prenylation</keyword>
<keyword evidence="15" id="KW-1133">Transmembrane helix</keyword>
<accession>M7C751</accession>
<keyword evidence="30" id="KW-1185">Reference proteome</keyword>
<evidence type="ECO:0000313" key="30">
    <source>
        <dbReference type="Proteomes" id="UP000031443"/>
    </source>
</evidence>
<dbReference type="InterPro" id="IPR044926">
    <property type="entry name" value="RGS_subdomain_2"/>
</dbReference>
<dbReference type="GO" id="GO:0005737">
    <property type="term" value="C:cytoplasm"/>
    <property type="evidence" value="ECO:0007669"/>
    <property type="project" value="TreeGrafter"/>
</dbReference>
<dbReference type="GO" id="GO:0006814">
    <property type="term" value="P:sodium ion transport"/>
    <property type="evidence" value="ECO:0007669"/>
    <property type="project" value="InterPro"/>
</dbReference>
<dbReference type="PROSITE" id="PS00391">
    <property type="entry name" value="ATPASE_NA_K_BETA_2"/>
    <property type="match status" value="1"/>
</dbReference>
<dbReference type="PROSITE" id="PS50132">
    <property type="entry name" value="RGS"/>
    <property type="match status" value="1"/>
</dbReference>
<dbReference type="PROSITE" id="PS00108">
    <property type="entry name" value="PROTEIN_KINASE_ST"/>
    <property type="match status" value="1"/>
</dbReference>
<keyword evidence="6 25" id="KW-0723">Serine/threonine-protein kinase</keyword>
<evidence type="ECO:0000256" key="16">
    <source>
        <dbReference type="ARBA" id="ARBA00023136"/>
    </source>
</evidence>
<dbReference type="InterPro" id="IPR000402">
    <property type="entry name" value="Na/K_ATPase_sub_beta"/>
</dbReference>
<feature type="domain" description="Protein kinase" evidence="26">
    <location>
        <begin position="188"/>
        <end position="450"/>
    </location>
</feature>
<dbReference type="InterPro" id="IPR011009">
    <property type="entry name" value="Kinase-like_dom_sf"/>
</dbReference>
<keyword evidence="11 24" id="KW-0547">Nucleotide-binding</keyword>
<dbReference type="PROSITE" id="PS50011">
    <property type="entry name" value="PROTEIN_KINASE_DOM"/>
    <property type="match status" value="1"/>
</dbReference>
<evidence type="ECO:0000256" key="20">
    <source>
        <dbReference type="ARBA" id="ARBA00037736"/>
    </source>
</evidence>
<dbReference type="AlphaFoldDB" id="M7C751"/>
<evidence type="ECO:0000256" key="12">
    <source>
        <dbReference type="ARBA" id="ARBA00022777"/>
    </source>
</evidence>
<dbReference type="Gene3D" id="1.10.510.10">
    <property type="entry name" value="Transferase(Phosphotransferase) domain 1"/>
    <property type="match status" value="1"/>
</dbReference>
<feature type="domain" description="RGS" evidence="27">
    <location>
        <begin position="62"/>
        <end position="173"/>
    </location>
</feature>
<keyword evidence="17" id="KW-0449">Lipoprotein</keyword>
<keyword evidence="19" id="KW-0844">Vision</keyword>
<dbReference type="PROSITE" id="PS51285">
    <property type="entry name" value="AGC_KINASE_CTER"/>
    <property type="match status" value="1"/>
</dbReference>
<evidence type="ECO:0000256" key="17">
    <source>
        <dbReference type="ARBA" id="ARBA00023288"/>
    </source>
</evidence>
<dbReference type="Gene3D" id="3.30.200.20">
    <property type="entry name" value="Phosphorylase Kinase, domain 1"/>
    <property type="match status" value="1"/>
</dbReference>
<sequence length="761" mass="86817">MCDMGGLDNLIANTAYLQARKSTDGDTKEMQRRRKSLSLPKPEHCTEVRQALPAEYESICEQQPIGKRFFRDFLETMPEYLVAKDFLDEVSNWELAEDNAKSGIMQSLVTNFLKSGSKGFLAFMSSDLASKCQAATEKDYESIMQLAKEETRAFLRDKPFQDFQRTPFYDKFLQWKVFERQPVNEKYFYEFRVLGKGGFGEVCAIQVKNTGKMYACKKLDKKRLKKKGGEKMALLEKEILEKVNSPFIVTLAYAYESKNHLCLVMSLMNGGDLKYHIYNVGERGLEMNRIIFYSAQITCGILHLHSIRILYRDMKPENVLLDDNGNCRLSDLGLAVQVKEGKTITQRAGTNGYMAPEILKEENYSYPVDWFAMGCSIYEMVAGRTPFKDFKEKVNKDDVKKRTLEDEVKFEHANFTEETKDICRLFLAKKSEHRLGSRSSDDDPRKHAFFKTINFHRLEAGLIDPPFVPDPSVVYAKDVADIADFSEIRGIEFDDKDKQFFKKFATGAVPIPWQEEIIETGLFEELNDPNRVATGGCANRGIQTLSGDIPKYRDRISSPGLMISPKPVTALEFYFNKSDSQSYAEYVSTLKQFLKSYDDSEQSRNIACTAGKLFEQNEDRAVKQACQFNRTKLGSCSGVEDDTFGYAKGTPCVLVKMNRIIGLKPEGEPHIQCSPKEEGKVQITYFPDGGVIDLMYFPYYGKNLHADYLQPLVAVQLAIISNRTKEEVTIVCKIMGSPNLRNEDDRDKFLGRISFKVQMSE</sequence>
<comment type="subcellular location">
    <subcellularLocation>
        <location evidence="2">Membrane</location>
        <topology evidence="2">Lipid-anchor</topology>
    </subcellularLocation>
    <subcellularLocation>
        <location evidence="1">Membrane</location>
        <topology evidence="1">Single-pass type II membrane protein</topology>
    </subcellularLocation>
</comment>
<dbReference type="EMBL" id="KB514175">
    <property type="protein sequence ID" value="EMP40338.1"/>
    <property type="molecule type" value="Genomic_DNA"/>
</dbReference>
<dbReference type="STRING" id="8469.M7C751"/>
<dbReference type="Gene3D" id="1.10.167.10">
    <property type="entry name" value="Regulator of G-protein Signalling 4, domain 2"/>
    <property type="match status" value="1"/>
</dbReference>
<keyword evidence="14" id="KW-0735">Signal-anchor</keyword>
<feature type="binding site" evidence="24">
    <location>
        <position position="217"/>
    </location>
    <ligand>
        <name>ATP</name>
        <dbReference type="ChEBI" id="CHEBI:30616"/>
    </ligand>
</feature>
<comment type="catalytic activity">
    <reaction evidence="22">
        <text>L-seryl-[rhodopsin] + ATP = O-phospho-L-seryl-[rhodopsin] + ADP + H(+)</text>
        <dbReference type="Rhea" id="RHEA:23356"/>
        <dbReference type="Rhea" id="RHEA-COMP:14594"/>
        <dbReference type="Rhea" id="RHEA-COMP:14595"/>
        <dbReference type="ChEBI" id="CHEBI:15378"/>
        <dbReference type="ChEBI" id="CHEBI:29999"/>
        <dbReference type="ChEBI" id="CHEBI:30616"/>
        <dbReference type="ChEBI" id="CHEBI:83421"/>
        <dbReference type="ChEBI" id="CHEBI:456216"/>
        <dbReference type="EC" id="2.7.11.14"/>
    </reaction>
</comment>
<dbReference type="SMART" id="SM00315">
    <property type="entry name" value="RGS"/>
    <property type="match status" value="1"/>
</dbReference>
<dbReference type="InterPro" id="IPR000719">
    <property type="entry name" value="Prot_kinase_dom"/>
</dbReference>
<proteinExistence type="inferred from homology"/>
<comment type="similarity">
    <text evidence="3">Belongs to the X(+)/potassium ATPases subunit beta family.</text>
</comment>
<dbReference type="SMART" id="SM00133">
    <property type="entry name" value="S_TK_X"/>
    <property type="match status" value="1"/>
</dbReference>
<dbReference type="FunFam" id="1.10.510.10:FF:000074">
    <property type="entry name" value="G protein-coupled receptor kinase"/>
    <property type="match status" value="1"/>
</dbReference>
<organism evidence="29 30">
    <name type="scientific">Chelonia mydas</name>
    <name type="common">Green sea-turtle</name>
    <name type="synonym">Chelonia agassizi</name>
    <dbReference type="NCBI Taxonomy" id="8469"/>
    <lineage>
        <taxon>Eukaryota</taxon>
        <taxon>Metazoa</taxon>
        <taxon>Chordata</taxon>
        <taxon>Craniata</taxon>
        <taxon>Vertebrata</taxon>
        <taxon>Euteleostomi</taxon>
        <taxon>Archelosauria</taxon>
        <taxon>Testudinata</taxon>
        <taxon>Testudines</taxon>
        <taxon>Cryptodira</taxon>
        <taxon>Durocryptodira</taxon>
        <taxon>Americhelydia</taxon>
        <taxon>Chelonioidea</taxon>
        <taxon>Cheloniidae</taxon>
        <taxon>Chelonia</taxon>
    </lineage>
</organism>
<dbReference type="GO" id="GO:0007165">
    <property type="term" value="P:signal transduction"/>
    <property type="evidence" value="ECO:0007669"/>
    <property type="project" value="InterPro"/>
</dbReference>
<evidence type="ECO:0000256" key="6">
    <source>
        <dbReference type="ARBA" id="ARBA00022527"/>
    </source>
</evidence>
<keyword evidence="12 25" id="KW-0418">Kinase</keyword>
<comment type="similarity">
    <text evidence="4 25">Belongs to the protein kinase superfamily. AGC Ser/Thr protein kinase family. GPRK subfamily.</text>
</comment>
<dbReference type="GO" id="GO:0007601">
    <property type="term" value="P:visual perception"/>
    <property type="evidence" value="ECO:0007669"/>
    <property type="project" value="UniProtKB-KW"/>
</dbReference>
<dbReference type="PRINTS" id="PR00717">
    <property type="entry name" value="GPCRKINASE"/>
</dbReference>
<evidence type="ECO:0000256" key="22">
    <source>
        <dbReference type="ARBA" id="ARBA00049249"/>
    </source>
</evidence>
<keyword evidence="7" id="KW-0597">Phosphoprotein</keyword>
<evidence type="ECO:0000256" key="3">
    <source>
        <dbReference type="ARBA" id="ARBA00005876"/>
    </source>
</evidence>
<evidence type="ECO:0000256" key="15">
    <source>
        <dbReference type="ARBA" id="ARBA00022989"/>
    </source>
</evidence>
<dbReference type="InterPro" id="IPR017441">
    <property type="entry name" value="Protein_kinase_ATP_BS"/>
</dbReference>
<dbReference type="SUPFAM" id="SSF48097">
    <property type="entry name" value="Regulator of G-protein signaling, RGS"/>
    <property type="match status" value="1"/>
</dbReference>
<dbReference type="GO" id="GO:0006813">
    <property type="term" value="P:potassium ion transport"/>
    <property type="evidence" value="ECO:0007669"/>
    <property type="project" value="InterPro"/>
</dbReference>
<dbReference type="PANTHER" id="PTHR24355:SF12">
    <property type="entry name" value="RHODOPSIN KINASE GRK7"/>
    <property type="match status" value="1"/>
</dbReference>
<feature type="domain" description="AGC-kinase C-terminal" evidence="28">
    <location>
        <begin position="451"/>
        <end position="516"/>
    </location>
</feature>
<dbReference type="eggNOG" id="KOG0986">
    <property type="taxonomic scope" value="Eukaryota"/>
</dbReference>
<keyword evidence="9 25" id="KW-0808">Transferase</keyword>
<keyword evidence="13 24" id="KW-0067">ATP-binding</keyword>
<dbReference type="NCBIfam" id="TIGR01107">
    <property type="entry name" value="Na_K_ATPase_bet"/>
    <property type="match status" value="1"/>
</dbReference>
<dbReference type="PROSITE" id="PS00107">
    <property type="entry name" value="PROTEIN_KINASE_ATP"/>
    <property type="match status" value="1"/>
</dbReference>
<comment type="catalytic activity">
    <reaction evidence="21">
        <text>L-threonyl-[rhodopsin] + ATP = O-phospho-L-threonyl-[rhodopsin] + ADP + H(+)</text>
        <dbReference type="Rhea" id="RHEA:56552"/>
        <dbReference type="Rhea" id="RHEA-COMP:14596"/>
        <dbReference type="Rhea" id="RHEA-COMP:14597"/>
        <dbReference type="ChEBI" id="CHEBI:15378"/>
        <dbReference type="ChEBI" id="CHEBI:30013"/>
        <dbReference type="ChEBI" id="CHEBI:30616"/>
        <dbReference type="ChEBI" id="CHEBI:61977"/>
        <dbReference type="ChEBI" id="CHEBI:456216"/>
        <dbReference type="EC" id="2.7.11.14"/>
    </reaction>
</comment>
<dbReference type="PANTHER" id="PTHR24355">
    <property type="entry name" value="G PROTEIN-COUPLED RECEPTOR KINASE/RIBOSOMAL PROTEIN S6 KINASE"/>
    <property type="match status" value="1"/>
</dbReference>
<dbReference type="InterPro" id="IPR036305">
    <property type="entry name" value="RGS_sf"/>
</dbReference>
<evidence type="ECO:0000256" key="10">
    <source>
        <dbReference type="ARBA" id="ARBA00022692"/>
    </source>
</evidence>
<dbReference type="Pfam" id="PF00615">
    <property type="entry name" value="RGS"/>
    <property type="match status" value="1"/>
</dbReference>
<dbReference type="Gene3D" id="2.60.40.1660">
    <property type="entry name" value="Na, k-atpase alpha subunit"/>
    <property type="match status" value="1"/>
</dbReference>
<evidence type="ECO:0000256" key="7">
    <source>
        <dbReference type="ARBA" id="ARBA00022553"/>
    </source>
</evidence>
<keyword evidence="16" id="KW-0472">Membrane</keyword>
<name>M7C751_CHEMY</name>
<evidence type="ECO:0000256" key="9">
    <source>
        <dbReference type="ARBA" id="ARBA00022679"/>
    </source>
</evidence>
<evidence type="ECO:0000256" key="4">
    <source>
        <dbReference type="ARBA" id="ARBA00009793"/>
    </source>
</evidence>
<evidence type="ECO:0000256" key="21">
    <source>
        <dbReference type="ARBA" id="ARBA00048717"/>
    </source>
</evidence>
<dbReference type="GO" id="GO:0009966">
    <property type="term" value="P:regulation of signal transduction"/>
    <property type="evidence" value="ECO:0007669"/>
    <property type="project" value="TreeGrafter"/>
</dbReference>
<comment type="function">
    <text evidence="20">Retina-specific kinase involved in the shutoff of the photoresponse and adaptation to changing light conditions via cone opsin phosphorylation, including rhodopsin (RHO).</text>
</comment>
<evidence type="ECO:0000256" key="14">
    <source>
        <dbReference type="ARBA" id="ARBA00022968"/>
    </source>
</evidence>
<evidence type="ECO:0000256" key="18">
    <source>
        <dbReference type="ARBA" id="ARBA00023289"/>
    </source>
</evidence>
<dbReference type="Pfam" id="PF00069">
    <property type="entry name" value="Pkinase"/>
    <property type="match status" value="1"/>
</dbReference>
<dbReference type="CDD" id="cd05607">
    <property type="entry name" value="STKc_GRK7"/>
    <property type="match status" value="1"/>
</dbReference>
<keyword evidence="8" id="KW-0716">Sensory transduction</keyword>
<evidence type="ECO:0000313" key="29">
    <source>
        <dbReference type="EMBL" id="EMP40338.1"/>
    </source>
</evidence>
<evidence type="ECO:0000256" key="5">
    <source>
        <dbReference type="ARBA" id="ARBA00022481"/>
    </source>
</evidence>
<dbReference type="Proteomes" id="UP000031443">
    <property type="component" value="Unassembled WGS sequence"/>
</dbReference>
<dbReference type="GO" id="GO:0005890">
    <property type="term" value="C:sodium:potassium-exchanging ATPase complex"/>
    <property type="evidence" value="ECO:0007669"/>
    <property type="project" value="InterPro"/>
</dbReference>